<accession>A0A0A7V213</accession>
<dbReference type="GeneID" id="24815914"/>
<organism evidence="1 2">
    <name type="scientific">Candidatus Nitrosopelagicus brevis</name>
    <dbReference type="NCBI Taxonomy" id="1410606"/>
    <lineage>
        <taxon>Archaea</taxon>
        <taxon>Nitrososphaerota</taxon>
    </lineage>
</organism>
<dbReference type="Pfam" id="PF13207">
    <property type="entry name" value="AAA_17"/>
    <property type="match status" value="1"/>
</dbReference>
<dbReference type="AlphaFoldDB" id="A0A0A7V213"/>
<dbReference type="PANTHER" id="PTHR41930">
    <property type="entry name" value="UPF0200 PROTEIN MJ1399"/>
    <property type="match status" value="1"/>
</dbReference>
<name>A0A0A7V213_9ARCH</name>
<gene>
    <name evidence="1" type="ORF">T478_0011</name>
</gene>
<dbReference type="InterPro" id="IPR027417">
    <property type="entry name" value="P-loop_NTPase"/>
</dbReference>
<dbReference type="PANTHER" id="PTHR41930:SF1">
    <property type="entry name" value="DEPHOSPHO-COA KINASE"/>
    <property type="match status" value="1"/>
</dbReference>
<evidence type="ECO:0000313" key="2">
    <source>
        <dbReference type="Proteomes" id="UP000030944"/>
    </source>
</evidence>
<protein>
    <submittedName>
        <fullName evidence="1">AAA domain protein</fullName>
    </submittedName>
</protein>
<dbReference type="HOGENOM" id="CLU_096329_1_0_2"/>
<dbReference type="RefSeq" id="WP_238573595.1">
    <property type="nucleotide sequence ID" value="NZ_CP007026.1"/>
</dbReference>
<evidence type="ECO:0000313" key="1">
    <source>
        <dbReference type="EMBL" id="AJA92923.1"/>
    </source>
</evidence>
<dbReference type="Proteomes" id="UP000030944">
    <property type="component" value="Chromosome"/>
</dbReference>
<reference evidence="1 2" key="1">
    <citation type="journal article" date="2015" name="Proc. Natl. Acad. Sci. U.S.A.">
        <title>Genomic and proteomic characterization of "Candidatus Nitrosopelagicus brevis": An ammonia-oxidizing archaeon from the open ocean.</title>
        <authorList>
            <person name="Santoro A.E."/>
            <person name="Dupont C.L."/>
            <person name="Richter R.A."/>
            <person name="Craig M.T."/>
            <person name="Carini P."/>
            <person name="McIlvin M.R."/>
            <person name="Yang Y."/>
            <person name="Orsi W.D."/>
            <person name="Moran D.M."/>
            <person name="Saito M.A."/>
        </authorList>
    </citation>
    <scope>NUCLEOTIDE SEQUENCE [LARGE SCALE GENOMIC DNA]</scope>
    <source>
        <strain evidence="2">V2</strain>
    </source>
</reference>
<dbReference type="SUPFAM" id="SSF52540">
    <property type="entry name" value="P-loop containing nucleoside triphosphate hydrolases"/>
    <property type="match status" value="1"/>
</dbReference>
<sequence>MSKLVVCLTGMPGAGKSTIVSKLKEDGYETFSLGDGVRAEAKRQNLEPTGANLGKLMLELREKNGPGAIAELLKESIKESTHQIIIIDGVRSIHEINVLKETGNVKLLAVDAAPDTRFNFLRERKRSDDPLTREKFEERDNREIGVGLKEIIELADESIENNNVTINQMVESATKIFQKWIE</sequence>
<proteinExistence type="predicted"/>
<dbReference type="KEGG" id="nbv:T478_0011"/>
<dbReference type="STRING" id="1410606.T478_0011"/>
<dbReference type="Gene3D" id="3.40.50.300">
    <property type="entry name" value="P-loop containing nucleotide triphosphate hydrolases"/>
    <property type="match status" value="1"/>
</dbReference>
<dbReference type="EMBL" id="CP007026">
    <property type="protein sequence ID" value="AJA92923.1"/>
    <property type="molecule type" value="Genomic_DNA"/>
</dbReference>